<proteinExistence type="predicted"/>
<dbReference type="PANTHER" id="PTHR43630:SF2">
    <property type="entry name" value="GLYCOSYLTRANSFERASE"/>
    <property type="match status" value="1"/>
</dbReference>
<dbReference type="SUPFAM" id="SSF48452">
    <property type="entry name" value="TPR-like"/>
    <property type="match status" value="1"/>
</dbReference>
<dbReference type="InterPro" id="IPR001173">
    <property type="entry name" value="Glyco_trans_2-like"/>
</dbReference>
<dbReference type="Gene3D" id="3.90.550.10">
    <property type="entry name" value="Spore Coat Polysaccharide Biosynthesis Protein SpsA, Chain A"/>
    <property type="match status" value="2"/>
</dbReference>
<sequence length="609" mass="69257">MKTSIIVLAQHFSMVGQCLESIRRSTTGSYELIVVNDGGSDEIAELLSMDKKGITTITVPERSGVASGYNLGAANASGELLVFLRDNMTVSKGWLKSLTGCMKRYPDAGMVGPVSNDVSGEQCIPISLPISSMGQLSAVARMFIKEYAEQVQKVTRLLSQMLAVRRNVYDQLGGFDERFGLESFEDDDFCYHAMQSGYGLYIAKDCFVRYSKPPDLFPEDPYWYGKLLHVNKAKATEKWGLDISQALLNWKKPITVSLCMIVKNEEQTLERCLSSVRGLVNEIIIVDTGSNDTTKQIAQMYTDQIFDFEWVNDFSKARNYAFSKATQEYILWLDADDVILPADADKLKELIAELEWNVDSVSMNYVLSRDEYGNAVTSLRRNRLVKREKHFQWIGYVHEYLHVAGNIQYADISVTHDRMHGNSDRNLHIYEKHEAAGEIFSSRDLFYYANELADHGLWKPAIEKYEQFLQRPDCWVEDRIRACGRAADCAAELGQVDGAKAKALQSFVYALPRAEICCQLGFLYMKEGQYEEAIFWYKLATELKKPTDSFAMLQHSSWTWVPHLQLCVCFDRLGQHEEAFRHNEKAAGFVPNEPSVLANRKYFESLGIR</sequence>
<evidence type="ECO:0000259" key="2">
    <source>
        <dbReference type="Pfam" id="PF00535"/>
    </source>
</evidence>
<dbReference type="SMART" id="SM00028">
    <property type="entry name" value="TPR"/>
    <property type="match status" value="2"/>
</dbReference>
<keyword evidence="1" id="KW-0802">TPR repeat</keyword>
<protein>
    <submittedName>
        <fullName evidence="3">Glycosyltransferase</fullName>
    </submittedName>
</protein>
<dbReference type="SUPFAM" id="SSF53448">
    <property type="entry name" value="Nucleotide-diphospho-sugar transferases"/>
    <property type="match status" value="2"/>
</dbReference>
<dbReference type="InterPro" id="IPR011990">
    <property type="entry name" value="TPR-like_helical_dom_sf"/>
</dbReference>
<dbReference type="InterPro" id="IPR029044">
    <property type="entry name" value="Nucleotide-diphossugar_trans"/>
</dbReference>
<name>A0ABX0JC70_9BACL</name>
<dbReference type="PROSITE" id="PS50005">
    <property type="entry name" value="TPR"/>
    <property type="match status" value="1"/>
</dbReference>
<dbReference type="CDD" id="cd02511">
    <property type="entry name" value="Beta4Glucosyltransferase"/>
    <property type="match status" value="1"/>
</dbReference>
<gene>
    <name evidence="3" type="ORF">G9U52_23675</name>
</gene>
<evidence type="ECO:0000256" key="1">
    <source>
        <dbReference type="PROSITE-ProRule" id="PRU00339"/>
    </source>
</evidence>
<feature type="repeat" description="TPR" evidence="1">
    <location>
        <begin position="514"/>
        <end position="547"/>
    </location>
</feature>
<organism evidence="3 4">
    <name type="scientific">Paenibacillus agricola</name>
    <dbReference type="NCBI Taxonomy" id="2716264"/>
    <lineage>
        <taxon>Bacteria</taxon>
        <taxon>Bacillati</taxon>
        <taxon>Bacillota</taxon>
        <taxon>Bacilli</taxon>
        <taxon>Bacillales</taxon>
        <taxon>Paenibacillaceae</taxon>
        <taxon>Paenibacillus</taxon>
    </lineage>
</organism>
<dbReference type="Pfam" id="PF00535">
    <property type="entry name" value="Glycos_transf_2"/>
    <property type="match status" value="2"/>
</dbReference>
<feature type="domain" description="Glycosyltransferase 2-like" evidence="2">
    <location>
        <begin position="257"/>
        <end position="387"/>
    </location>
</feature>
<accession>A0ABX0JC70</accession>
<feature type="domain" description="Glycosyltransferase 2-like" evidence="2">
    <location>
        <begin position="13"/>
        <end position="113"/>
    </location>
</feature>
<dbReference type="PANTHER" id="PTHR43630">
    <property type="entry name" value="POLY-BETA-1,6-N-ACETYL-D-GLUCOSAMINE SYNTHASE"/>
    <property type="match status" value="1"/>
</dbReference>
<keyword evidence="4" id="KW-1185">Reference proteome</keyword>
<evidence type="ECO:0000313" key="3">
    <source>
        <dbReference type="EMBL" id="NHN32824.1"/>
    </source>
</evidence>
<evidence type="ECO:0000313" key="4">
    <source>
        <dbReference type="Proteomes" id="UP001165962"/>
    </source>
</evidence>
<dbReference type="InterPro" id="IPR019734">
    <property type="entry name" value="TPR_rpt"/>
</dbReference>
<reference evidence="3" key="1">
    <citation type="submission" date="2020-03" db="EMBL/GenBank/DDBJ databases">
        <title>Draft sequencing of Paenibacilllus sp. S3N08.</title>
        <authorList>
            <person name="Kim D.-U."/>
        </authorList>
    </citation>
    <scope>NUCLEOTIDE SEQUENCE</scope>
    <source>
        <strain evidence="3">S3N08</strain>
    </source>
</reference>
<dbReference type="Proteomes" id="UP001165962">
    <property type="component" value="Unassembled WGS sequence"/>
</dbReference>
<dbReference type="Gene3D" id="1.25.40.10">
    <property type="entry name" value="Tetratricopeptide repeat domain"/>
    <property type="match status" value="1"/>
</dbReference>
<comment type="caution">
    <text evidence="3">The sequence shown here is derived from an EMBL/GenBank/DDBJ whole genome shotgun (WGS) entry which is preliminary data.</text>
</comment>
<dbReference type="EMBL" id="JAAOIW010000009">
    <property type="protein sequence ID" value="NHN32824.1"/>
    <property type="molecule type" value="Genomic_DNA"/>
</dbReference>
<dbReference type="Pfam" id="PF13181">
    <property type="entry name" value="TPR_8"/>
    <property type="match status" value="1"/>
</dbReference>